<comment type="similarity">
    <text evidence="12">Belongs to the ABC transporter superfamily. Cyclolysin exporter (TC 3.A.1.109.2) family.</text>
</comment>
<keyword evidence="3" id="KW-1003">Cell membrane</keyword>
<evidence type="ECO:0000256" key="3">
    <source>
        <dbReference type="ARBA" id="ARBA00022475"/>
    </source>
</evidence>
<keyword evidence="5" id="KW-0204">Cytolysis</keyword>
<evidence type="ECO:0000256" key="7">
    <source>
        <dbReference type="ARBA" id="ARBA00022801"/>
    </source>
</evidence>
<dbReference type="InterPro" id="IPR039421">
    <property type="entry name" value="Type_1_exporter"/>
</dbReference>
<dbReference type="RefSeq" id="WP_153117848.1">
    <property type="nucleotide sequence ID" value="NZ_JACIGE010000015.1"/>
</dbReference>
<organism evidence="19 20">
    <name type="scientific">Rhodocyclus tenuis</name>
    <name type="common">Rhodospirillum tenue</name>
    <dbReference type="NCBI Taxonomy" id="1066"/>
    <lineage>
        <taxon>Bacteria</taxon>
        <taxon>Pseudomonadati</taxon>
        <taxon>Pseudomonadota</taxon>
        <taxon>Betaproteobacteria</taxon>
        <taxon>Rhodocyclales</taxon>
        <taxon>Rhodocyclaceae</taxon>
        <taxon>Rhodocyclus</taxon>
    </lineage>
</organism>
<keyword evidence="2" id="KW-0813">Transport</keyword>
<dbReference type="PANTHER" id="PTHR43394">
    <property type="entry name" value="ATP-DEPENDENT PERMEASE MDL1, MITOCHONDRIAL"/>
    <property type="match status" value="1"/>
</dbReference>
<evidence type="ECO:0000259" key="17">
    <source>
        <dbReference type="PROSITE" id="PS50929"/>
    </source>
</evidence>
<dbReference type="InterPro" id="IPR005074">
    <property type="entry name" value="Peptidase_C39"/>
</dbReference>
<feature type="domain" description="ABC transporter" evidence="16">
    <location>
        <begin position="492"/>
        <end position="728"/>
    </location>
</feature>
<dbReference type="PANTHER" id="PTHR43394:SF1">
    <property type="entry name" value="ATP-BINDING CASSETTE SUB-FAMILY B MEMBER 10, MITOCHONDRIAL"/>
    <property type="match status" value="1"/>
</dbReference>
<feature type="transmembrane region" description="Helical" evidence="15">
    <location>
        <begin position="214"/>
        <end position="231"/>
    </location>
</feature>
<keyword evidence="7" id="KW-0378">Hydrolase</keyword>
<feature type="domain" description="ABC transmembrane type-1" evidence="17">
    <location>
        <begin position="180"/>
        <end position="458"/>
    </location>
</feature>
<comment type="caution">
    <text evidence="19">The sequence shown here is derived from an EMBL/GenBank/DDBJ whole genome shotgun (WGS) entry which is preliminary data.</text>
</comment>
<dbReference type="EMBL" id="JACIGE010000015">
    <property type="protein sequence ID" value="MBB4248948.1"/>
    <property type="molecule type" value="Genomic_DNA"/>
</dbReference>
<dbReference type="GO" id="GO:0008233">
    <property type="term" value="F:peptidase activity"/>
    <property type="evidence" value="ECO:0007669"/>
    <property type="project" value="InterPro"/>
</dbReference>
<keyword evidence="20" id="KW-1185">Reference proteome</keyword>
<dbReference type="GO" id="GO:0005886">
    <property type="term" value="C:plasma membrane"/>
    <property type="evidence" value="ECO:0007669"/>
    <property type="project" value="UniProtKB-SubCell"/>
</dbReference>
<evidence type="ECO:0000256" key="12">
    <source>
        <dbReference type="ARBA" id="ARBA00061173"/>
    </source>
</evidence>
<evidence type="ECO:0000256" key="9">
    <source>
        <dbReference type="ARBA" id="ARBA00022989"/>
    </source>
</evidence>
<keyword evidence="4 15" id="KW-0812">Transmembrane</keyword>
<evidence type="ECO:0000256" key="11">
    <source>
        <dbReference type="ARBA" id="ARBA00055355"/>
    </source>
</evidence>
<comment type="subcellular location">
    <subcellularLocation>
        <location evidence="1">Cell membrane</location>
        <topology evidence="1">Multi-pass membrane protein</topology>
    </subcellularLocation>
</comment>
<evidence type="ECO:0000259" key="16">
    <source>
        <dbReference type="PROSITE" id="PS50893"/>
    </source>
</evidence>
<evidence type="ECO:0000256" key="14">
    <source>
        <dbReference type="SAM" id="MobiDB-lite"/>
    </source>
</evidence>
<evidence type="ECO:0000256" key="13">
    <source>
        <dbReference type="ARBA" id="ARBA00072252"/>
    </source>
</evidence>
<evidence type="ECO:0000313" key="19">
    <source>
        <dbReference type="EMBL" id="MBB4248948.1"/>
    </source>
</evidence>
<sequence length="729" mass="79333">MSTPIPAEDLGGNDSPLGAGPRRQHDPLLSCLIEVARFHGRGMTPEGFLAGLPLQDGKLTPSIFRRAAARAGMATRVSRRPLAAIRDELLPAILLLKDNDACVCMGWNEERSRLRVLFSEAGQGVAEVAPEALAESYAGHCIFVRPRFRFDTRAPEIRSVVKRHWFWGALIQNLPLYRDVLLAAFLINVFATVIPFFTLNVYDRVVPNAALETLWTLAIGVLLVIGADFGLRMVRGYVLDLAGKRVDIELSALIMERVLGMQMLNRPASAGSFAANLRAFESVRDFITSTTVIAFIDLPFALIFLLLIFWLGWLLAIPLLLGMGGLVLYALMLQPKMQEMTETTYRATATRNSTLIESLVGIETIKAQCAEGVMQRKWEQSVTYLARVGADLRYLSSSVVNGSAAVQQLVTVFMVIIGVYLIADHQLSQGALIAAVMLSSRALAPFAQIAGLLTQYQNAAMALASLDKVVAQPVERPECASFVRRERIAGGIQFDRVSFSYPGETPVEVLREASFRIAPGEHVGIIGKVGSGKSTLNRLILGLYQPTSGSIKIDGVDIQQLDPAELRKAIGYVPQDVTLFYGTLRENITIGMPYVEDHGILQAAELAGLQELVGNHPKGFDLIIGERGESLSGGQRQSVAIARALVHEPSVLLLDEPSSAMDYSTEDTLKKNLAAYARDRTMVLVTHRNSLLDLVDRLIVIDRGVIVADGPKQQVVAALASGKVGRAGA</sequence>
<dbReference type="SUPFAM" id="SSF52540">
    <property type="entry name" value="P-loop containing nucleoside triphosphate hydrolases"/>
    <property type="match status" value="1"/>
</dbReference>
<evidence type="ECO:0000256" key="8">
    <source>
        <dbReference type="ARBA" id="ARBA00022840"/>
    </source>
</evidence>
<dbReference type="Pfam" id="PF00005">
    <property type="entry name" value="ABC_tran"/>
    <property type="match status" value="1"/>
</dbReference>
<dbReference type="AlphaFoldDB" id="A0A840GE83"/>
<comment type="function">
    <text evidence="11">Involved in the export of calmodulin-sensitive adenylate cyclase-hemolysin (cyclolysin).</text>
</comment>
<dbReference type="Proteomes" id="UP000587070">
    <property type="component" value="Unassembled WGS sequence"/>
</dbReference>
<dbReference type="GO" id="GO:0005524">
    <property type="term" value="F:ATP binding"/>
    <property type="evidence" value="ECO:0007669"/>
    <property type="project" value="UniProtKB-KW"/>
</dbReference>
<keyword evidence="10 15" id="KW-0472">Membrane</keyword>
<dbReference type="GO" id="GO:0015421">
    <property type="term" value="F:ABC-type oligopeptide transporter activity"/>
    <property type="evidence" value="ECO:0007669"/>
    <property type="project" value="TreeGrafter"/>
</dbReference>
<evidence type="ECO:0000259" key="18">
    <source>
        <dbReference type="PROSITE" id="PS50990"/>
    </source>
</evidence>
<dbReference type="InterPro" id="IPR011527">
    <property type="entry name" value="ABC1_TM_dom"/>
</dbReference>
<dbReference type="PROSITE" id="PS50893">
    <property type="entry name" value="ABC_TRANSPORTER_2"/>
    <property type="match status" value="1"/>
</dbReference>
<name>A0A840GE83_RHOTE</name>
<dbReference type="PROSITE" id="PS50929">
    <property type="entry name" value="ABC_TM1F"/>
    <property type="match status" value="1"/>
</dbReference>
<feature type="transmembrane region" description="Helical" evidence="15">
    <location>
        <begin position="429"/>
        <end position="453"/>
    </location>
</feature>
<dbReference type="Gene3D" id="3.40.50.300">
    <property type="entry name" value="P-loop containing nucleotide triphosphate hydrolases"/>
    <property type="match status" value="1"/>
</dbReference>
<evidence type="ECO:0000256" key="4">
    <source>
        <dbReference type="ARBA" id="ARBA00022692"/>
    </source>
</evidence>
<dbReference type="Pfam" id="PF00664">
    <property type="entry name" value="ABC_membrane"/>
    <property type="match status" value="1"/>
</dbReference>
<evidence type="ECO:0000313" key="20">
    <source>
        <dbReference type="Proteomes" id="UP000587070"/>
    </source>
</evidence>
<dbReference type="CDD" id="cd03245">
    <property type="entry name" value="ABCC_bacteriocin_exporters"/>
    <property type="match status" value="1"/>
</dbReference>
<dbReference type="SUPFAM" id="SSF90123">
    <property type="entry name" value="ABC transporter transmembrane region"/>
    <property type="match status" value="1"/>
</dbReference>
<keyword evidence="5" id="KW-0354">Hemolysis</keyword>
<dbReference type="OrthoDB" id="8554730at2"/>
<evidence type="ECO:0000256" key="6">
    <source>
        <dbReference type="ARBA" id="ARBA00022741"/>
    </source>
</evidence>
<dbReference type="InterPro" id="IPR036640">
    <property type="entry name" value="ABC1_TM_sf"/>
</dbReference>
<reference evidence="19 20" key="1">
    <citation type="submission" date="2020-08" db="EMBL/GenBank/DDBJ databases">
        <title>Genome sequencing of Purple Non-Sulfur Bacteria from various extreme environments.</title>
        <authorList>
            <person name="Mayer M."/>
        </authorList>
    </citation>
    <scope>NUCLEOTIDE SEQUENCE [LARGE SCALE GENOMIC DNA]</scope>
    <source>
        <strain evidence="19 20">2761</strain>
    </source>
</reference>
<dbReference type="InterPro" id="IPR003439">
    <property type="entry name" value="ABC_transporter-like_ATP-bd"/>
</dbReference>
<feature type="transmembrane region" description="Helical" evidence="15">
    <location>
        <begin position="404"/>
        <end position="423"/>
    </location>
</feature>
<dbReference type="GO" id="GO:0006508">
    <property type="term" value="P:proteolysis"/>
    <property type="evidence" value="ECO:0007669"/>
    <property type="project" value="InterPro"/>
</dbReference>
<evidence type="ECO:0000256" key="1">
    <source>
        <dbReference type="ARBA" id="ARBA00004651"/>
    </source>
</evidence>
<gene>
    <name evidence="19" type="ORF">GGD90_003350</name>
</gene>
<dbReference type="PROSITE" id="PS50990">
    <property type="entry name" value="PEPTIDASE_C39"/>
    <property type="match status" value="1"/>
</dbReference>
<protein>
    <recommendedName>
        <fullName evidence="13">Cyclolysin secretion/processing ATP-binding protein CyaB</fullName>
    </recommendedName>
</protein>
<evidence type="ECO:0000256" key="2">
    <source>
        <dbReference type="ARBA" id="ARBA00022448"/>
    </source>
</evidence>
<evidence type="ECO:0000256" key="5">
    <source>
        <dbReference type="ARBA" id="ARBA00022735"/>
    </source>
</evidence>
<dbReference type="GO" id="GO:0016887">
    <property type="term" value="F:ATP hydrolysis activity"/>
    <property type="evidence" value="ECO:0007669"/>
    <property type="project" value="InterPro"/>
</dbReference>
<keyword evidence="8 19" id="KW-0067">ATP-binding</keyword>
<accession>A0A840GE83</accession>
<dbReference type="CDD" id="cd18587">
    <property type="entry name" value="ABC_6TM_LapB_like"/>
    <property type="match status" value="1"/>
</dbReference>
<evidence type="ECO:0000256" key="10">
    <source>
        <dbReference type="ARBA" id="ARBA00023136"/>
    </source>
</evidence>
<feature type="transmembrane region" description="Helical" evidence="15">
    <location>
        <begin position="315"/>
        <end position="333"/>
    </location>
</feature>
<feature type="transmembrane region" description="Helical" evidence="15">
    <location>
        <begin position="286"/>
        <end position="309"/>
    </location>
</feature>
<feature type="region of interest" description="Disordered" evidence="14">
    <location>
        <begin position="1"/>
        <end position="23"/>
    </location>
</feature>
<keyword evidence="9 15" id="KW-1133">Transmembrane helix</keyword>
<keyword evidence="6" id="KW-0547">Nucleotide-binding</keyword>
<feature type="transmembrane region" description="Helical" evidence="15">
    <location>
        <begin position="180"/>
        <end position="202"/>
    </location>
</feature>
<dbReference type="Gene3D" id="3.90.70.10">
    <property type="entry name" value="Cysteine proteinases"/>
    <property type="match status" value="1"/>
</dbReference>
<dbReference type="GO" id="GO:0031640">
    <property type="term" value="P:killing of cells of another organism"/>
    <property type="evidence" value="ECO:0007669"/>
    <property type="project" value="UniProtKB-KW"/>
</dbReference>
<proteinExistence type="inferred from homology"/>
<dbReference type="NCBIfam" id="TIGR03375">
    <property type="entry name" value="type_I_sec_LssB"/>
    <property type="match status" value="1"/>
</dbReference>
<dbReference type="InterPro" id="IPR017750">
    <property type="entry name" value="ATPase_T1SS"/>
</dbReference>
<dbReference type="InterPro" id="IPR003593">
    <property type="entry name" value="AAA+_ATPase"/>
</dbReference>
<feature type="domain" description="Peptidase C39" evidence="18">
    <location>
        <begin position="24"/>
        <end position="144"/>
    </location>
</feature>
<dbReference type="InterPro" id="IPR027417">
    <property type="entry name" value="P-loop_NTPase"/>
</dbReference>
<dbReference type="Gene3D" id="1.20.1560.10">
    <property type="entry name" value="ABC transporter type 1, transmembrane domain"/>
    <property type="match status" value="1"/>
</dbReference>
<dbReference type="FunFam" id="3.40.50.300:FF:000299">
    <property type="entry name" value="ABC transporter ATP-binding protein/permease"/>
    <property type="match status" value="1"/>
</dbReference>
<dbReference type="SMART" id="SM00382">
    <property type="entry name" value="AAA"/>
    <property type="match status" value="1"/>
</dbReference>
<evidence type="ECO:0000256" key="15">
    <source>
        <dbReference type="SAM" id="Phobius"/>
    </source>
</evidence>